<dbReference type="GO" id="GO:0004113">
    <property type="term" value="F:2',3'-cyclic-nucleotide 3'-phosphodiesterase activity"/>
    <property type="evidence" value="ECO:0007669"/>
    <property type="project" value="InterPro"/>
</dbReference>
<dbReference type="InterPro" id="IPR009097">
    <property type="entry name" value="Cyclic_Pdiesterase"/>
</dbReference>
<comment type="similarity">
    <text evidence="2">Belongs to the 2H phosphoesterase superfamily. ThpR family.</text>
</comment>
<dbReference type="Gene3D" id="3.90.1140.10">
    <property type="entry name" value="Cyclic phosphodiesterase"/>
    <property type="match status" value="1"/>
</dbReference>
<dbReference type="AlphaFoldDB" id="A0A285D459"/>
<evidence type="ECO:0000256" key="2">
    <source>
        <dbReference type="HAMAP-Rule" id="MF_01940"/>
    </source>
</evidence>
<dbReference type="SUPFAM" id="SSF55144">
    <property type="entry name" value="LigT-like"/>
    <property type="match status" value="1"/>
</dbReference>
<dbReference type="HAMAP" id="MF_01940">
    <property type="entry name" value="RNA_CPDase"/>
    <property type="match status" value="1"/>
</dbReference>
<dbReference type="InterPro" id="IPR004175">
    <property type="entry name" value="RNA_CPDase"/>
</dbReference>
<comment type="catalytic activity">
    <reaction evidence="2">
        <text>a 3'-end 2',3'-cyclophospho-ribonucleotide-RNA + H2O = a 3'-end 2'-phospho-ribonucleotide-RNA + H(+)</text>
        <dbReference type="Rhea" id="RHEA:11828"/>
        <dbReference type="Rhea" id="RHEA-COMP:10464"/>
        <dbReference type="Rhea" id="RHEA-COMP:17353"/>
        <dbReference type="ChEBI" id="CHEBI:15377"/>
        <dbReference type="ChEBI" id="CHEBI:15378"/>
        <dbReference type="ChEBI" id="CHEBI:83064"/>
        <dbReference type="ChEBI" id="CHEBI:173113"/>
        <dbReference type="EC" id="3.1.4.58"/>
    </reaction>
</comment>
<dbReference type="GO" id="GO:0016874">
    <property type="term" value="F:ligase activity"/>
    <property type="evidence" value="ECO:0007669"/>
    <property type="project" value="UniProtKB-KW"/>
</dbReference>
<dbReference type="EC" id="3.1.4.58" evidence="2"/>
<dbReference type="NCBIfam" id="TIGR02258">
    <property type="entry name" value="2_5_ligase"/>
    <property type="match status" value="1"/>
</dbReference>
<dbReference type="EMBL" id="OAOQ01000024">
    <property type="protein sequence ID" value="SNX74607.1"/>
    <property type="molecule type" value="Genomic_DNA"/>
</dbReference>
<name>A0A285D459_9RHOB</name>
<evidence type="ECO:0000256" key="3">
    <source>
        <dbReference type="SAM" id="MobiDB-lite"/>
    </source>
</evidence>
<dbReference type="GO" id="GO:0008664">
    <property type="term" value="F:RNA 2',3'-cyclic 3'-phosphodiesterase activity"/>
    <property type="evidence" value="ECO:0007669"/>
    <property type="project" value="UniProtKB-EC"/>
</dbReference>
<feature type="short sequence motif" description="HXTX 2" evidence="2">
    <location>
        <begin position="120"/>
        <end position="123"/>
    </location>
</feature>
<keyword evidence="4" id="KW-0436">Ligase</keyword>
<feature type="active site" description="Proton acceptor" evidence="2">
    <location>
        <position position="120"/>
    </location>
</feature>
<comment type="function">
    <text evidence="2">Hydrolyzes RNA 2',3'-cyclic phosphodiester to an RNA 2'-phosphomonoester.</text>
</comment>
<protein>
    <recommendedName>
        <fullName evidence="2">RNA 2',3'-cyclic phosphodiesterase</fullName>
        <shortName evidence="2">RNA 2',3'-CPDase</shortName>
        <ecNumber evidence="2">3.1.4.58</ecNumber>
    </recommendedName>
</protein>
<feature type="active site" description="Proton donor" evidence="2">
    <location>
        <position position="37"/>
    </location>
</feature>
<gene>
    <name evidence="4" type="ORF">SAMN05878503_1249</name>
</gene>
<reference evidence="5" key="1">
    <citation type="submission" date="2017-08" db="EMBL/GenBank/DDBJ databases">
        <authorList>
            <person name="Varghese N."/>
            <person name="Submissions S."/>
        </authorList>
    </citation>
    <scope>NUCLEOTIDE SEQUENCE [LARGE SCALE GENOMIC DNA]</scope>
    <source>
        <strain evidence="5">JA234</strain>
    </source>
</reference>
<evidence type="ECO:0000256" key="1">
    <source>
        <dbReference type="ARBA" id="ARBA00022801"/>
    </source>
</evidence>
<dbReference type="OrthoDB" id="9793819at2"/>
<organism evidence="4 5">
    <name type="scientific">Cereibacter ovatus</name>
    <dbReference type="NCBI Taxonomy" id="439529"/>
    <lineage>
        <taxon>Bacteria</taxon>
        <taxon>Pseudomonadati</taxon>
        <taxon>Pseudomonadota</taxon>
        <taxon>Alphaproteobacteria</taxon>
        <taxon>Rhodobacterales</taxon>
        <taxon>Paracoccaceae</taxon>
        <taxon>Cereibacter</taxon>
    </lineage>
</organism>
<dbReference type="Proteomes" id="UP000219467">
    <property type="component" value="Unassembled WGS sequence"/>
</dbReference>
<feature type="short sequence motif" description="HXTX 1" evidence="2">
    <location>
        <begin position="37"/>
        <end position="40"/>
    </location>
</feature>
<accession>A0A285D459</accession>
<dbReference type="RefSeq" id="WP_097031748.1">
    <property type="nucleotide sequence ID" value="NZ_OAOQ01000024.1"/>
</dbReference>
<evidence type="ECO:0000313" key="5">
    <source>
        <dbReference type="Proteomes" id="UP000219467"/>
    </source>
</evidence>
<proteinExistence type="inferred from homology"/>
<dbReference type="PANTHER" id="PTHR35561:SF1">
    <property type="entry name" value="RNA 2',3'-CYCLIC PHOSPHODIESTERASE"/>
    <property type="match status" value="1"/>
</dbReference>
<evidence type="ECO:0000313" key="4">
    <source>
        <dbReference type="EMBL" id="SNX74607.1"/>
    </source>
</evidence>
<keyword evidence="1 2" id="KW-0378">Hydrolase</keyword>
<sequence length="184" mass="19848">MIRAFVAIPLPEAVRSALAVQQFLLPLPRKVEPETFHLTLCFLGEVPDAVLEAAHEGFAAIVAPSFPLEIAGLGMFGGERPRVVWAGVRAGQPLERLQAKVERAARVAGAEPDSRKFTPHITLGRFAPPPPEDRMRLERAVAAGAGFHAGGFEVNQFVLYRSDPGGKGPRHQELARYPLGPGCT</sequence>
<dbReference type="Pfam" id="PF13563">
    <property type="entry name" value="2_5_RNA_ligase2"/>
    <property type="match status" value="1"/>
</dbReference>
<feature type="region of interest" description="Disordered" evidence="3">
    <location>
        <begin position="165"/>
        <end position="184"/>
    </location>
</feature>
<keyword evidence="5" id="KW-1185">Reference proteome</keyword>
<dbReference type="PANTHER" id="PTHR35561">
    <property type="entry name" value="RNA 2',3'-CYCLIC PHOSPHODIESTERASE"/>
    <property type="match status" value="1"/>
</dbReference>